<keyword evidence="11" id="KW-0418">Kinase</keyword>
<evidence type="ECO:0000256" key="2">
    <source>
        <dbReference type="ARBA" id="ARBA00004429"/>
    </source>
</evidence>
<dbReference type="SMART" id="SM00387">
    <property type="entry name" value="HATPase_c"/>
    <property type="match status" value="1"/>
</dbReference>
<dbReference type="FunFam" id="3.30.565.10:FF:000010">
    <property type="entry name" value="Sensor histidine kinase RcsC"/>
    <property type="match status" value="1"/>
</dbReference>
<dbReference type="PANTHER" id="PTHR43047">
    <property type="entry name" value="TWO-COMPONENT HISTIDINE PROTEIN KINASE"/>
    <property type="match status" value="1"/>
</dbReference>
<evidence type="ECO:0000256" key="12">
    <source>
        <dbReference type="ARBA" id="ARBA00022840"/>
    </source>
</evidence>
<evidence type="ECO:0000256" key="6">
    <source>
        <dbReference type="ARBA" id="ARBA00022553"/>
    </source>
</evidence>
<dbReference type="Pfam" id="PF00497">
    <property type="entry name" value="SBP_bac_3"/>
    <property type="match status" value="2"/>
</dbReference>
<keyword evidence="5" id="KW-0997">Cell inner membrane</keyword>
<dbReference type="InterPro" id="IPR035965">
    <property type="entry name" value="PAS-like_dom_sf"/>
</dbReference>
<dbReference type="Gene3D" id="3.30.565.10">
    <property type="entry name" value="Histidine kinase-like ATPase, C-terminal domain"/>
    <property type="match status" value="1"/>
</dbReference>
<keyword evidence="12" id="KW-0067">ATP-binding</keyword>
<dbReference type="SMART" id="SM00062">
    <property type="entry name" value="PBPb"/>
    <property type="match status" value="2"/>
</dbReference>
<dbReference type="CDD" id="cd13705">
    <property type="entry name" value="PBP2_BvgS_D1"/>
    <property type="match status" value="1"/>
</dbReference>
<comment type="catalytic activity">
    <reaction evidence="1">
        <text>ATP + protein L-histidine = ADP + protein N-phospho-L-histidine.</text>
        <dbReference type="EC" id="2.7.13.3"/>
    </reaction>
</comment>
<dbReference type="Pfam" id="PF01627">
    <property type="entry name" value="Hpt"/>
    <property type="match status" value="1"/>
</dbReference>
<feature type="domain" description="Response regulatory" evidence="19">
    <location>
        <begin position="958"/>
        <end position="1077"/>
    </location>
</feature>
<dbReference type="Gene3D" id="1.10.287.130">
    <property type="match status" value="1"/>
</dbReference>
<dbReference type="InterPro" id="IPR000700">
    <property type="entry name" value="PAS-assoc_C"/>
</dbReference>
<dbReference type="InterPro" id="IPR001789">
    <property type="entry name" value="Sig_transdc_resp-reg_receiver"/>
</dbReference>
<evidence type="ECO:0000256" key="17">
    <source>
        <dbReference type="PROSITE-ProRule" id="PRU00169"/>
    </source>
</evidence>
<dbReference type="GO" id="GO:0000155">
    <property type="term" value="F:phosphorelay sensor kinase activity"/>
    <property type="evidence" value="ECO:0007669"/>
    <property type="project" value="InterPro"/>
</dbReference>
<dbReference type="SUPFAM" id="SSF47384">
    <property type="entry name" value="Homodimeric domain of signal transducing histidine kinase"/>
    <property type="match status" value="1"/>
</dbReference>
<evidence type="ECO:0000313" key="22">
    <source>
        <dbReference type="EMBL" id="TDB56557.1"/>
    </source>
</evidence>
<dbReference type="AlphaFoldDB" id="A0A1H2NZV0"/>
<gene>
    <name evidence="22" type="ORF">EIY72_29155</name>
</gene>
<keyword evidence="14" id="KW-0902">Two-component regulatory system</keyword>
<dbReference type="Gene3D" id="3.40.190.10">
    <property type="entry name" value="Periplasmic binding protein-like II"/>
    <property type="match status" value="4"/>
</dbReference>
<keyword evidence="4" id="KW-1003">Cell membrane</keyword>
<evidence type="ECO:0000256" key="4">
    <source>
        <dbReference type="ARBA" id="ARBA00022475"/>
    </source>
</evidence>
<dbReference type="InterPro" id="IPR049871">
    <property type="entry name" value="BvgS-like_periplasmic2"/>
</dbReference>
<dbReference type="Proteomes" id="UP000295254">
    <property type="component" value="Unassembled WGS sequence"/>
</dbReference>
<dbReference type="InterPro" id="IPR049870">
    <property type="entry name" value="BvgS-like_periplasmic1"/>
</dbReference>
<dbReference type="OrthoDB" id="9770795at2"/>
<proteinExistence type="predicted"/>
<dbReference type="CDD" id="cd16922">
    <property type="entry name" value="HATPase_EvgS-ArcB-TorS-like"/>
    <property type="match status" value="1"/>
</dbReference>
<dbReference type="SUPFAM" id="SSF47226">
    <property type="entry name" value="Histidine-containing phosphotransfer domain, HPT domain"/>
    <property type="match status" value="1"/>
</dbReference>
<dbReference type="SMART" id="SM00448">
    <property type="entry name" value="REC"/>
    <property type="match status" value="1"/>
</dbReference>
<keyword evidence="9" id="KW-0732">Signal</keyword>
<dbReference type="CDD" id="cd00088">
    <property type="entry name" value="HPT"/>
    <property type="match status" value="1"/>
</dbReference>
<keyword evidence="10" id="KW-0547">Nucleotide-binding</keyword>
<keyword evidence="23" id="KW-1185">Reference proteome</keyword>
<dbReference type="InterPro" id="IPR001638">
    <property type="entry name" value="Solute-binding_3/MltF_N"/>
</dbReference>
<dbReference type="SUPFAM" id="SSF55874">
    <property type="entry name" value="ATPase domain of HSP90 chaperone/DNA topoisomerase II/histidine kinase"/>
    <property type="match status" value="1"/>
</dbReference>
<feature type="domain" description="Histidine kinase" evidence="18">
    <location>
        <begin position="716"/>
        <end position="936"/>
    </location>
</feature>
<evidence type="ECO:0000256" key="16">
    <source>
        <dbReference type="PROSITE-ProRule" id="PRU00110"/>
    </source>
</evidence>
<dbReference type="GO" id="GO:0005524">
    <property type="term" value="F:ATP binding"/>
    <property type="evidence" value="ECO:0007669"/>
    <property type="project" value="UniProtKB-KW"/>
</dbReference>
<keyword evidence="15" id="KW-0472">Membrane</keyword>
<feature type="modified residue" description="Phosphohistidine" evidence="16">
    <location>
        <position position="1138"/>
    </location>
</feature>
<evidence type="ECO:0000259" key="19">
    <source>
        <dbReference type="PROSITE" id="PS50110"/>
    </source>
</evidence>
<evidence type="ECO:0000256" key="1">
    <source>
        <dbReference type="ARBA" id="ARBA00000085"/>
    </source>
</evidence>
<dbReference type="InterPro" id="IPR013767">
    <property type="entry name" value="PAS_fold"/>
</dbReference>
<evidence type="ECO:0000256" key="3">
    <source>
        <dbReference type="ARBA" id="ARBA00012438"/>
    </source>
</evidence>
<keyword evidence="13" id="KW-1133">Transmembrane helix</keyword>
<protein>
    <recommendedName>
        <fullName evidence="3">histidine kinase</fullName>
        <ecNumber evidence="3">2.7.13.3</ecNumber>
    </recommendedName>
</protein>
<dbReference type="InterPro" id="IPR003594">
    <property type="entry name" value="HATPase_dom"/>
</dbReference>
<feature type="modified residue" description="4-aspartylphosphate" evidence="17">
    <location>
        <position position="1007"/>
    </location>
</feature>
<dbReference type="SUPFAM" id="SSF53850">
    <property type="entry name" value="Periplasmic binding protein-like II"/>
    <property type="match status" value="2"/>
</dbReference>
<dbReference type="InterPro" id="IPR003661">
    <property type="entry name" value="HisK_dim/P_dom"/>
</dbReference>
<dbReference type="InterPro" id="IPR036097">
    <property type="entry name" value="HisK_dim/P_sf"/>
</dbReference>
<dbReference type="PROSITE" id="PS50110">
    <property type="entry name" value="RESPONSE_REGULATORY"/>
    <property type="match status" value="1"/>
</dbReference>
<evidence type="ECO:0000256" key="8">
    <source>
        <dbReference type="ARBA" id="ARBA00022692"/>
    </source>
</evidence>
<evidence type="ECO:0000256" key="11">
    <source>
        <dbReference type="ARBA" id="ARBA00022777"/>
    </source>
</evidence>
<dbReference type="CDD" id="cd13707">
    <property type="entry name" value="PBP2_BvgS_D2"/>
    <property type="match status" value="1"/>
</dbReference>
<evidence type="ECO:0000256" key="15">
    <source>
        <dbReference type="ARBA" id="ARBA00023136"/>
    </source>
</evidence>
<dbReference type="InterPro" id="IPR005467">
    <property type="entry name" value="His_kinase_dom"/>
</dbReference>
<dbReference type="GO" id="GO:0009927">
    <property type="term" value="F:histidine phosphotransfer kinase activity"/>
    <property type="evidence" value="ECO:0007669"/>
    <property type="project" value="TreeGrafter"/>
</dbReference>
<dbReference type="SMART" id="SM00388">
    <property type="entry name" value="HisKA"/>
    <property type="match status" value="1"/>
</dbReference>
<dbReference type="GO" id="GO:0006355">
    <property type="term" value="P:regulation of DNA-templated transcription"/>
    <property type="evidence" value="ECO:0007669"/>
    <property type="project" value="InterPro"/>
</dbReference>
<dbReference type="EC" id="2.7.13.3" evidence="3"/>
<dbReference type="EMBL" id="RRZK01000038">
    <property type="protein sequence ID" value="TDB56557.1"/>
    <property type="molecule type" value="Genomic_DNA"/>
</dbReference>
<evidence type="ECO:0000256" key="7">
    <source>
        <dbReference type="ARBA" id="ARBA00022679"/>
    </source>
</evidence>
<dbReference type="InterPro" id="IPR008207">
    <property type="entry name" value="Sig_transdc_His_kin_Hpt_dom"/>
</dbReference>
<keyword evidence="7" id="KW-0808">Transferase</keyword>
<comment type="caution">
    <text evidence="22">The sequence shown here is derived from an EMBL/GenBank/DDBJ whole genome shotgun (WGS) entry which is preliminary data.</text>
</comment>
<dbReference type="STRING" id="95300.SAMN05216558_3333"/>
<dbReference type="Gene3D" id="3.40.50.2300">
    <property type="match status" value="1"/>
</dbReference>
<dbReference type="Pfam" id="PF00512">
    <property type="entry name" value="HisKA"/>
    <property type="match status" value="1"/>
</dbReference>
<evidence type="ECO:0000256" key="14">
    <source>
        <dbReference type="ARBA" id="ARBA00023012"/>
    </source>
</evidence>
<dbReference type="CDD" id="cd00082">
    <property type="entry name" value="HisKA"/>
    <property type="match status" value="1"/>
</dbReference>
<name>A0A1H2NZV0_PSEVA</name>
<evidence type="ECO:0000259" key="20">
    <source>
        <dbReference type="PROSITE" id="PS50113"/>
    </source>
</evidence>
<dbReference type="PRINTS" id="PR00344">
    <property type="entry name" value="BCTRLSENSOR"/>
</dbReference>
<dbReference type="PROSITE" id="PS50894">
    <property type="entry name" value="HPT"/>
    <property type="match status" value="1"/>
</dbReference>
<dbReference type="InterPro" id="IPR036641">
    <property type="entry name" value="HPT_dom_sf"/>
</dbReference>
<feature type="domain" description="PAC" evidence="20">
    <location>
        <begin position="642"/>
        <end position="698"/>
    </location>
</feature>
<reference evidence="23" key="1">
    <citation type="journal article" date="2019" name="bioRxiv">
        <title>Bacterially produced spermidine induces plant systemic susceptibility to pathogens.</title>
        <authorList>
            <person name="Melnyk R.A."/>
            <person name="Beskrovnaya P.A."/>
            <person name="Liu Z."/>
            <person name="Song Y."/>
            <person name="Haney C.H."/>
        </authorList>
    </citation>
    <scope>NUCLEOTIDE SEQUENCE [LARGE SCALE GENOMIC DNA]</scope>
    <source>
        <strain evidence="23">Dha-51</strain>
    </source>
</reference>
<dbReference type="Pfam" id="PF00072">
    <property type="entry name" value="Response_reg"/>
    <property type="match status" value="1"/>
</dbReference>
<dbReference type="SUPFAM" id="SSF55785">
    <property type="entry name" value="PYP-like sensor domain (PAS domain)"/>
    <property type="match status" value="1"/>
</dbReference>
<dbReference type="PROSITE" id="PS50113">
    <property type="entry name" value="PAC"/>
    <property type="match status" value="1"/>
</dbReference>
<dbReference type="Pfam" id="PF00989">
    <property type="entry name" value="PAS"/>
    <property type="match status" value="1"/>
</dbReference>
<dbReference type="CDD" id="cd17546">
    <property type="entry name" value="REC_hyHK_CKI1_RcsC-like"/>
    <property type="match status" value="1"/>
</dbReference>
<dbReference type="SUPFAM" id="SSF52172">
    <property type="entry name" value="CheY-like"/>
    <property type="match status" value="1"/>
</dbReference>
<evidence type="ECO:0000256" key="10">
    <source>
        <dbReference type="ARBA" id="ARBA00022741"/>
    </source>
</evidence>
<dbReference type="InterPro" id="IPR004358">
    <property type="entry name" value="Sig_transdc_His_kin-like_C"/>
</dbReference>
<evidence type="ECO:0000259" key="21">
    <source>
        <dbReference type="PROSITE" id="PS50894"/>
    </source>
</evidence>
<organism evidence="22 23">
    <name type="scientific">Pseudomonas vancouverensis</name>
    <dbReference type="NCBI Taxonomy" id="95300"/>
    <lineage>
        <taxon>Bacteria</taxon>
        <taxon>Pseudomonadati</taxon>
        <taxon>Pseudomonadota</taxon>
        <taxon>Gammaproteobacteria</taxon>
        <taxon>Pseudomonadales</taxon>
        <taxon>Pseudomonadaceae</taxon>
        <taxon>Pseudomonas</taxon>
    </lineage>
</organism>
<dbReference type="GO" id="GO:0005886">
    <property type="term" value="C:plasma membrane"/>
    <property type="evidence" value="ECO:0007669"/>
    <property type="project" value="UniProtKB-SubCell"/>
</dbReference>
<dbReference type="Gene3D" id="3.30.450.20">
    <property type="entry name" value="PAS domain"/>
    <property type="match status" value="1"/>
</dbReference>
<dbReference type="PROSITE" id="PS50109">
    <property type="entry name" value="HIS_KIN"/>
    <property type="match status" value="1"/>
</dbReference>
<evidence type="ECO:0000313" key="23">
    <source>
        <dbReference type="Proteomes" id="UP000295254"/>
    </source>
</evidence>
<dbReference type="InterPro" id="IPR011006">
    <property type="entry name" value="CheY-like_superfamily"/>
</dbReference>
<dbReference type="Pfam" id="PF02518">
    <property type="entry name" value="HATPase_c"/>
    <property type="match status" value="1"/>
</dbReference>
<keyword evidence="6 17" id="KW-0597">Phosphoprotein</keyword>
<dbReference type="InterPro" id="IPR036890">
    <property type="entry name" value="HATPase_C_sf"/>
</dbReference>
<accession>A0A1H2NZV0</accession>
<comment type="subcellular location">
    <subcellularLocation>
        <location evidence="2">Cell inner membrane</location>
        <topology evidence="2">Multi-pass membrane protein</topology>
    </subcellularLocation>
</comment>
<dbReference type="PANTHER" id="PTHR43047:SF72">
    <property type="entry name" value="OSMOSENSING HISTIDINE PROTEIN KINASE SLN1"/>
    <property type="match status" value="1"/>
</dbReference>
<feature type="domain" description="HPt" evidence="21">
    <location>
        <begin position="1099"/>
        <end position="1193"/>
    </location>
</feature>
<evidence type="ECO:0000256" key="5">
    <source>
        <dbReference type="ARBA" id="ARBA00022519"/>
    </source>
</evidence>
<evidence type="ECO:0000259" key="18">
    <source>
        <dbReference type="PROSITE" id="PS50109"/>
    </source>
</evidence>
<sequence>MNRYGRYLPGLLLCLLALLALPVTADSLILLSRATDSQERLSLTPLQRQWLMQKAELRIGVYLPDRPPLDITANQKDYEGLSADYLDVLARALGMRVRVERYANRADALAALQRDEIDLVPRINRLESQYADLRLSAPYAYDQAVLISRFGTHWIDNRPPPGTRVLFDQDWIRQDRVASMFPGYEVEQVESTAEGLGKVAYGEGMVLLTDAISAQYLLEHSYQQSLKQTIERDSEGLGFSFAVQQRNSQLLTLLNSTLANFSPREREIIARRWGIGANPKLGYNRLQLTTDEQQWIKDHPQIDVLANDLYSPFSFFDANGEMRGMAADLLEMINDRTGLVFHPVNLSSVQAMTRRAERAPPSLIAALTRSERREERLAFSRPFFINPFVLVTRVQPEREGLARLKGQSVAIIKDSAAAKWLEREWPEIKVVEVDTPIETYELLAEGSVEGVIQPQQGAGYLIDRFFRGQLQIDSVLGAQPALVAFASGKQNTQLISIIDKALLDISPDELSALANRWQNPQESQGGWSAYKHWFFRAVMVMVLVLLLVVSWNLGLRRQIAERLKAQKALNDQLVFMKVLVDGTPHPIYVRNRQGLLLTCNRAYLQVLDVEPGQVLNKGLIEANILPLKDAHSYKRIHRTTLESGEPSFDNFTMTVKGKTHYVYHWALPYRDSDGTMTGVIGGWIDLTEQHDLQHALIQAKNQAEAANRGKSHFLAVMSHEIRTPMSALVGVLELLRGNPGDKGSDAELIDIAQKSASGMMELIGEILDLSKIESGQLELRAGGGYPQRLARTVLQSFASLARQKNLELAFVSHGPDIAVQLDSLRFRQILSNLVSNAIKFTAQGTVTVELTLRVEGSLTHLQLSVRDTGIGMDEQQRQRLFQPYTQFAEQDTELQSGTGLGLAICQQLTQLMGGRLACTSHPGQGSCFVLTLDLMSNSEPDVETLHDDKPLAPLPMRNVLIVEDHEFNRVVLQRQLESLGMRVTCAENGLEGLRLWTQDAFDYLITDCNMPLLNGDRMTRQLRAVEAAEGRTPTHVLGLTANAQPQEVQRCLDAGMNDCLFKPLTRGALERYLHDAERARRETAPCFDLSKVNAITAGNHAMTRQLLATVLRTNQEDFDALQALFCSGDFSAMGRRCHKMLGSARIIHAAPMISACEQLESGCEAMATQQELHRLFEAFAREMKRLQEHLQATIDGETP</sequence>
<dbReference type="Gene3D" id="1.20.120.160">
    <property type="entry name" value="HPT domain"/>
    <property type="match status" value="1"/>
</dbReference>
<evidence type="ECO:0000256" key="13">
    <source>
        <dbReference type="ARBA" id="ARBA00022989"/>
    </source>
</evidence>
<evidence type="ECO:0000256" key="9">
    <source>
        <dbReference type="ARBA" id="ARBA00022729"/>
    </source>
</evidence>
<keyword evidence="8" id="KW-0812">Transmembrane</keyword>